<feature type="region of interest" description="Disordered" evidence="1">
    <location>
        <begin position="312"/>
        <end position="357"/>
    </location>
</feature>
<name>A0A225UMK9_9STRA</name>
<reference evidence="4" key="1">
    <citation type="submission" date="2017-03" db="EMBL/GenBank/DDBJ databases">
        <title>Phytopthora megakarya and P. palmivora, two closely related causual agents of cacao black pod achieved similar genome size and gene model numbers by different mechanisms.</title>
        <authorList>
            <person name="Ali S."/>
            <person name="Shao J."/>
            <person name="Larry D.J."/>
            <person name="Kronmiller B."/>
            <person name="Shen D."/>
            <person name="Strem M.D."/>
            <person name="Melnick R.L."/>
            <person name="Guiltinan M.J."/>
            <person name="Tyler B.M."/>
            <person name="Meinhardt L.W."/>
            <person name="Bailey B.A."/>
        </authorList>
    </citation>
    <scope>NUCLEOTIDE SEQUENCE [LARGE SCALE GENOMIC DNA]</scope>
    <source>
        <strain evidence="4">zdho120</strain>
    </source>
</reference>
<feature type="domain" description="DUF6818" evidence="2">
    <location>
        <begin position="27"/>
        <end position="104"/>
    </location>
</feature>
<keyword evidence="4" id="KW-1185">Reference proteome</keyword>
<dbReference type="PANTHER" id="PTHR34409">
    <property type="entry name" value="SET DOMAIN-CONTAINING PROTEIN"/>
    <property type="match status" value="1"/>
</dbReference>
<protein>
    <recommendedName>
        <fullName evidence="2">DUF6818 domain-containing protein</fullName>
    </recommendedName>
</protein>
<dbReference type="Proteomes" id="UP000198211">
    <property type="component" value="Unassembled WGS sequence"/>
</dbReference>
<dbReference type="EMBL" id="NBNE01015466">
    <property type="protein sequence ID" value="OWY93776.1"/>
    <property type="molecule type" value="Genomic_DNA"/>
</dbReference>
<dbReference type="Pfam" id="PF20681">
    <property type="entry name" value="DUF6818"/>
    <property type="match status" value="1"/>
</dbReference>
<gene>
    <name evidence="3" type="ORF">PHMEG_00036700</name>
</gene>
<evidence type="ECO:0000313" key="3">
    <source>
        <dbReference type="EMBL" id="OWY93776.1"/>
    </source>
</evidence>
<accession>A0A225UMK9</accession>
<organism evidence="3 4">
    <name type="scientific">Phytophthora megakarya</name>
    <dbReference type="NCBI Taxonomy" id="4795"/>
    <lineage>
        <taxon>Eukaryota</taxon>
        <taxon>Sar</taxon>
        <taxon>Stramenopiles</taxon>
        <taxon>Oomycota</taxon>
        <taxon>Peronosporomycetes</taxon>
        <taxon>Peronosporales</taxon>
        <taxon>Peronosporaceae</taxon>
        <taxon>Phytophthora</taxon>
    </lineage>
</organism>
<dbReference type="OrthoDB" id="126724at2759"/>
<dbReference type="InterPro" id="IPR049203">
    <property type="entry name" value="DUF6818"/>
</dbReference>
<proteinExistence type="predicted"/>
<dbReference type="AlphaFoldDB" id="A0A225UMK9"/>
<feature type="region of interest" description="Disordered" evidence="1">
    <location>
        <begin position="181"/>
        <end position="219"/>
    </location>
</feature>
<comment type="caution">
    <text evidence="3">The sequence shown here is derived from an EMBL/GenBank/DDBJ whole genome shotgun (WGS) entry which is preliminary data.</text>
</comment>
<feature type="region of interest" description="Disordered" evidence="1">
    <location>
        <begin position="232"/>
        <end position="265"/>
    </location>
</feature>
<feature type="region of interest" description="Disordered" evidence="1">
    <location>
        <begin position="136"/>
        <end position="158"/>
    </location>
</feature>
<evidence type="ECO:0000259" key="2">
    <source>
        <dbReference type="Pfam" id="PF20681"/>
    </source>
</evidence>
<evidence type="ECO:0000313" key="4">
    <source>
        <dbReference type="Proteomes" id="UP000198211"/>
    </source>
</evidence>
<sequence length="372" mass="41888">MVRNAGTTNYSAVDIDRLLDIILKVRPLGKDEWERLAVTFNANRPRGAPERDVDSLRRKFKVLYSTRKPTGVADMPPHIRKGKEAKRAIDEKANVIELDDEADVNQRAMDPDFSFDAELDRSFYEVDDPDILHAPLNGGHSDGGSTVSLSSEEDSRVPVRGGFQSLLETPLVTKGLEDVALTPRPTPTTRRPESTGLLLPHTAPNNGIHLPQTQNRSGNDRLVRSHDEIEAEKYPELNSHSNRLGGADLPSRARGDADQETQEASFAKVKRIRATKATNALKAKLEGLESAASNNRGSFFEAILLLREENERKAESRRDEEEQRRRDEKAEAEERRRIEKQEAEERVRRDGEEARARTQEMIMLISALTKKD</sequence>
<dbReference type="PANTHER" id="PTHR34409:SF1">
    <property type="entry name" value="MYB-LIKE DOMAIN-CONTAINING PROTEIN"/>
    <property type="match status" value="1"/>
</dbReference>
<evidence type="ECO:0000256" key="1">
    <source>
        <dbReference type="SAM" id="MobiDB-lite"/>
    </source>
</evidence>